<dbReference type="AlphaFoldDB" id="A0A6A3IX71"/>
<gene>
    <name evidence="2" type="ORF">PR001_g22535</name>
</gene>
<name>A0A6A3IX71_9STRA</name>
<protein>
    <recommendedName>
        <fullName evidence="4">No apical meristem-associated C-terminal domain-containing protein</fullName>
    </recommendedName>
</protein>
<dbReference type="EMBL" id="QXFV01002519">
    <property type="protein sequence ID" value="KAE8986671.1"/>
    <property type="molecule type" value="Genomic_DNA"/>
</dbReference>
<accession>A0A6A3IX71</accession>
<evidence type="ECO:0008006" key="4">
    <source>
        <dbReference type="Google" id="ProtNLM"/>
    </source>
</evidence>
<organism evidence="2 3">
    <name type="scientific">Phytophthora rubi</name>
    <dbReference type="NCBI Taxonomy" id="129364"/>
    <lineage>
        <taxon>Eukaryota</taxon>
        <taxon>Sar</taxon>
        <taxon>Stramenopiles</taxon>
        <taxon>Oomycota</taxon>
        <taxon>Peronosporomycetes</taxon>
        <taxon>Peronosporales</taxon>
        <taxon>Peronosporaceae</taxon>
        <taxon>Phytophthora</taxon>
    </lineage>
</organism>
<evidence type="ECO:0000313" key="3">
    <source>
        <dbReference type="Proteomes" id="UP000429607"/>
    </source>
</evidence>
<feature type="compositionally biased region" description="Low complexity" evidence="1">
    <location>
        <begin position="43"/>
        <end position="64"/>
    </location>
</feature>
<evidence type="ECO:0000313" key="2">
    <source>
        <dbReference type="EMBL" id="KAE8986671.1"/>
    </source>
</evidence>
<proteinExistence type="predicted"/>
<feature type="compositionally biased region" description="Low complexity" evidence="1">
    <location>
        <begin position="24"/>
        <end position="33"/>
    </location>
</feature>
<dbReference type="Proteomes" id="UP000429607">
    <property type="component" value="Unassembled WGS sequence"/>
</dbReference>
<dbReference type="PANTHER" id="PTHR45023">
    <property type="match status" value="1"/>
</dbReference>
<dbReference type="PANTHER" id="PTHR45023:SF4">
    <property type="entry name" value="GLYCINE-RICH PROTEIN-RELATED"/>
    <property type="match status" value="1"/>
</dbReference>
<reference evidence="2 3" key="1">
    <citation type="submission" date="2018-09" db="EMBL/GenBank/DDBJ databases">
        <title>Genomic investigation of the strawberry pathogen Phytophthora fragariae indicates pathogenicity is determined by transcriptional variation in three key races.</title>
        <authorList>
            <person name="Adams T.M."/>
            <person name="Armitage A.D."/>
            <person name="Sobczyk M.K."/>
            <person name="Bates H.J."/>
            <person name="Dunwell J.M."/>
            <person name="Nellist C.F."/>
            <person name="Harrison R.J."/>
        </authorList>
    </citation>
    <scope>NUCLEOTIDE SEQUENCE [LARGE SCALE GENOMIC DNA]</scope>
    <source>
        <strain evidence="2 3">SCRP249</strain>
    </source>
</reference>
<evidence type="ECO:0000256" key="1">
    <source>
        <dbReference type="SAM" id="MobiDB-lite"/>
    </source>
</evidence>
<comment type="caution">
    <text evidence="2">The sequence shown here is derived from an EMBL/GenBank/DDBJ whole genome shotgun (WGS) entry which is preliminary data.</text>
</comment>
<sequence>MGPSGPGPESLATSSELPSPVQDPASPAAAEPSFFMLATETESPASATPDAPSPAPTSSSASSARRGKSFVKEDQLLLCKCFLEISEDPIVGRYQKGSVFFGKVADAFNAAVIRLGEPEKQRAKDSITAHWRDTIQKKVTKFCGCYAKAKAVTRSGWTEQNYIDEALTIYLDSCGGAFIQLRCWEFLRKKPKWVGCVAALSTTKRLLADSLTAPTQASVPTNRPSIQTKNDLLRDQNEMMQDLLVLQIFSNDTSAEAQAFFSAKKQQFLLAAQRKLVEERTALGLAERRLQEATAQCTASAGSQQMNLATSAEN</sequence>
<feature type="region of interest" description="Disordered" evidence="1">
    <location>
        <begin position="1"/>
        <end position="66"/>
    </location>
</feature>